<feature type="non-terminal residue" evidence="1">
    <location>
        <position position="105"/>
    </location>
</feature>
<gene>
    <name evidence="1" type="ORF">S01H4_33537</name>
</gene>
<protein>
    <recommendedName>
        <fullName evidence="2">ParB/Sulfiredoxin domain-containing protein</fullName>
    </recommendedName>
</protein>
<comment type="caution">
    <text evidence="1">The sequence shown here is derived from an EMBL/GenBank/DDBJ whole genome shotgun (WGS) entry which is preliminary data.</text>
</comment>
<name>X1AD25_9ZZZZ</name>
<proteinExistence type="predicted"/>
<reference evidence="1" key="1">
    <citation type="journal article" date="2014" name="Front. Microbiol.">
        <title>High frequency of phylogenetically diverse reductive dehalogenase-homologous genes in deep subseafloor sedimentary metagenomes.</title>
        <authorList>
            <person name="Kawai M."/>
            <person name="Futagami T."/>
            <person name="Toyoda A."/>
            <person name="Takaki Y."/>
            <person name="Nishi S."/>
            <person name="Hori S."/>
            <person name="Arai W."/>
            <person name="Tsubouchi T."/>
            <person name="Morono Y."/>
            <person name="Uchiyama I."/>
            <person name="Ito T."/>
            <person name="Fujiyama A."/>
            <person name="Inagaki F."/>
            <person name="Takami H."/>
        </authorList>
    </citation>
    <scope>NUCLEOTIDE SEQUENCE</scope>
    <source>
        <strain evidence="1">Expedition CK06-06</strain>
    </source>
</reference>
<dbReference type="EMBL" id="BART01017663">
    <property type="protein sequence ID" value="GAG80390.1"/>
    <property type="molecule type" value="Genomic_DNA"/>
</dbReference>
<accession>X1AD25</accession>
<sequence length="105" mass="11959">MRKSKTTHSPIQPNRDERVFLGYADKPPLKPTPIIEGIDEEGNPYSISLEEHPITDVLPRIPIKDINFKSLQIWLDHLGPAIYNPLRVVQTPDGTFHNSIDGNHR</sequence>
<organism evidence="1">
    <name type="scientific">marine sediment metagenome</name>
    <dbReference type="NCBI Taxonomy" id="412755"/>
    <lineage>
        <taxon>unclassified sequences</taxon>
        <taxon>metagenomes</taxon>
        <taxon>ecological metagenomes</taxon>
    </lineage>
</organism>
<dbReference type="AlphaFoldDB" id="X1AD25"/>
<evidence type="ECO:0008006" key="2">
    <source>
        <dbReference type="Google" id="ProtNLM"/>
    </source>
</evidence>
<evidence type="ECO:0000313" key="1">
    <source>
        <dbReference type="EMBL" id="GAG80390.1"/>
    </source>
</evidence>